<dbReference type="PANTHER" id="PTHR24027">
    <property type="entry name" value="CADHERIN-23"/>
    <property type="match status" value="1"/>
</dbReference>
<proteinExistence type="predicted"/>
<protein>
    <recommendedName>
        <fullName evidence="10">Cadherin domain-containing protein</fullName>
    </recommendedName>
</protein>
<dbReference type="PROSITE" id="PS50268">
    <property type="entry name" value="CADHERIN_2"/>
    <property type="match status" value="5"/>
</dbReference>
<feature type="transmembrane region" description="Helical" evidence="9">
    <location>
        <begin position="715"/>
        <end position="738"/>
    </location>
</feature>
<evidence type="ECO:0000256" key="1">
    <source>
        <dbReference type="ARBA" id="ARBA00004370"/>
    </source>
</evidence>
<evidence type="ECO:0000256" key="8">
    <source>
        <dbReference type="SAM" id="MobiDB-lite"/>
    </source>
</evidence>
<evidence type="ECO:0000313" key="11">
    <source>
        <dbReference type="EMBL" id="KAK9881182.1"/>
    </source>
</evidence>
<dbReference type="GO" id="GO:0007156">
    <property type="term" value="P:homophilic cell adhesion via plasma membrane adhesion molecules"/>
    <property type="evidence" value="ECO:0007669"/>
    <property type="project" value="InterPro"/>
</dbReference>
<evidence type="ECO:0000256" key="6">
    <source>
        <dbReference type="ARBA" id="ARBA00023136"/>
    </source>
</evidence>
<keyword evidence="3" id="KW-0677">Repeat</keyword>
<dbReference type="GO" id="GO:0045296">
    <property type="term" value="F:cadherin binding"/>
    <property type="evidence" value="ECO:0007669"/>
    <property type="project" value="TreeGrafter"/>
</dbReference>
<keyword evidence="12" id="KW-1185">Reference proteome</keyword>
<evidence type="ECO:0000256" key="2">
    <source>
        <dbReference type="ARBA" id="ARBA00022692"/>
    </source>
</evidence>
<dbReference type="GO" id="GO:0005509">
    <property type="term" value="F:calcium ion binding"/>
    <property type="evidence" value="ECO:0007669"/>
    <property type="project" value="UniProtKB-UniRule"/>
</dbReference>
<name>A0AAW1UKV6_9CUCU</name>
<comment type="subcellular location">
    <subcellularLocation>
        <location evidence="1">Membrane</location>
    </subcellularLocation>
</comment>
<dbReference type="GO" id="GO:0008013">
    <property type="term" value="F:beta-catenin binding"/>
    <property type="evidence" value="ECO:0007669"/>
    <property type="project" value="TreeGrafter"/>
</dbReference>
<dbReference type="Proteomes" id="UP001431783">
    <property type="component" value="Unassembled WGS sequence"/>
</dbReference>
<dbReference type="GO" id="GO:0009653">
    <property type="term" value="P:anatomical structure morphogenesis"/>
    <property type="evidence" value="ECO:0007669"/>
    <property type="project" value="UniProtKB-ARBA"/>
</dbReference>
<dbReference type="PANTHER" id="PTHR24027:SF438">
    <property type="entry name" value="CADHERIN 23"/>
    <property type="match status" value="1"/>
</dbReference>
<evidence type="ECO:0000256" key="9">
    <source>
        <dbReference type="SAM" id="Phobius"/>
    </source>
</evidence>
<evidence type="ECO:0000256" key="4">
    <source>
        <dbReference type="ARBA" id="ARBA00022837"/>
    </source>
</evidence>
<evidence type="ECO:0000256" key="5">
    <source>
        <dbReference type="ARBA" id="ARBA00022989"/>
    </source>
</evidence>
<dbReference type="PROSITE" id="PS00232">
    <property type="entry name" value="CADHERIN_1"/>
    <property type="match status" value="2"/>
</dbReference>
<evidence type="ECO:0000256" key="3">
    <source>
        <dbReference type="ARBA" id="ARBA00022737"/>
    </source>
</evidence>
<dbReference type="FunFam" id="2.60.40.60:FF:000020">
    <property type="entry name" value="Dachsous cadherin-related 1b"/>
    <property type="match status" value="1"/>
</dbReference>
<dbReference type="InterPro" id="IPR015919">
    <property type="entry name" value="Cadherin-like_sf"/>
</dbReference>
<dbReference type="Pfam" id="PF00028">
    <property type="entry name" value="Cadherin"/>
    <property type="match status" value="5"/>
</dbReference>
<keyword evidence="4 7" id="KW-0106">Calcium</keyword>
<feature type="compositionally biased region" description="Polar residues" evidence="8">
    <location>
        <begin position="823"/>
        <end position="832"/>
    </location>
</feature>
<dbReference type="AlphaFoldDB" id="A0AAW1UKV6"/>
<dbReference type="InterPro" id="IPR002126">
    <property type="entry name" value="Cadherin-like_dom"/>
</dbReference>
<evidence type="ECO:0000259" key="10">
    <source>
        <dbReference type="PROSITE" id="PS50268"/>
    </source>
</evidence>
<keyword evidence="6 9" id="KW-0472">Membrane</keyword>
<organism evidence="11 12">
    <name type="scientific">Henosepilachna vigintioctopunctata</name>
    <dbReference type="NCBI Taxonomy" id="420089"/>
    <lineage>
        <taxon>Eukaryota</taxon>
        <taxon>Metazoa</taxon>
        <taxon>Ecdysozoa</taxon>
        <taxon>Arthropoda</taxon>
        <taxon>Hexapoda</taxon>
        <taxon>Insecta</taxon>
        <taxon>Pterygota</taxon>
        <taxon>Neoptera</taxon>
        <taxon>Endopterygota</taxon>
        <taxon>Coleoptera</taxon>
        <taxon>Polyphaga</taxon>
        <taxon>Cucujiformia</taxon>
        <taxon>Coccinelloidea</taxon>
        <taxon>Coccinellidae</taxon>
        <taxon>Epilachninae</taxon>
        <taxon>Epilachnini</taxon>
        <taxon>Henosepilachna</taxon>
    </lineage>
</organism>
<feature type="domain" description="Cadherin" evidence="10">
    <location>
        <begin position="496"/>
        <end position="611"/>
    </location>
</feature>
<dbReference type="CDD" id="cd11304">
    <property type="entry name" value="Cadherin_repeat"/>
    <property type="match status" value="5"/>
</dbReference>
<feature type="domain" description="Cadherin" evidence="10">
    <location>
        <begin position="14"/>
        <end position="126"/>
    </location>
</feature>
<keyword evidence="5 9" id="KW-1133">Transmembrane helix</keyword>
<comment type="caution">
    <text evidence="11">The sequence shown here is derived from an EMBL/GenBank/DDBJ whole genome shotgun (WGS) entry which is preliminary data.</text>
</comment>
<reference evidence="11 12" key="1">
    <citation type="submission" date="2023-03" db="EMBL/GenBank/DDBJ databases">
        <title>Genome insight into feeding habits of ladybird beetles.</title>
        <authorList>
            <person name="Li H.-S."/>
            <person name="Huang Y.-H."/>
            <person name="Pang H."/>
        </authorList>
    </citation>
    <scope>NUCLEOTIDE SEQUENCE [LARGE SCALE GENOMIC DNA]</scope>
    <source>
        <strain evidence="11">SYSU_2023b</strain>
        <tissue evidence="11">Whole body</tissue>
    </source>
</reference>
<keyword evidence="2 9" id="KW-0812">Transmembrane</keyword>
<dbReference type="GO" id="GO:0016342">
    <property type="term" value="C:catenin complex"/>
    <property type="evidence" value="ECO:0007669"/>
    <property type="project" value="TreeGrafter"/>
</dbReference>
<dbReference type="GO" id="GO:0060429">
    <property type="term" value="P:epithelium development"/>
    <property type="evidence" value="ECO:0007669"/>
    <property type="project" value="UniProtKB-ARBA"/>
</dbReference>
<dbReference type="EMBL" id="JARQZJ010000067">
    <property type="protein sequence ID" value="KAK9881182.1"/>
    <property type="molecule type" value="Genomic_DNA"/>
</dbReference>
<feature type="compositionally biased region" description="Low complexity" evidence="8">
    <location>
        <begin position="808"/>
        <end position="822"/>
    </location>
</feature>
<dbReference type="InterPro" id="IPR039808">
    <property type="entry name" value="Cadherin"/>
</dbReference>
<feature type="domain" description="Cadherin" evidence="10">
    <location>
        <begin position="127"/>
        <end position="235"/>
    </location>
</feature>
<feature type="domain" description="Cadherin" evidence="10">
    <location>
        <begin position="258"/>
        <end position="370"/>
    </location>
</feature>
<feature type="domain" description="Cadherin" evidence="10">
    <location>
        <begin position="371"/>
        <end position="493"/>
    </location>
</feature>
<evidence type="ECO:0000256" key="7">
    <source>
        <dbReference type="PROSITE-ProRule" id="PRU00043"/>
    </source>
</evidence>
<gene>
    <name evidence="11" type="ORF">WA026_014530</name>
</gene>
<dbReference type="InterPro" id="IPR020894">
    <property type="entry name" value="Cadherin_CS"/>
</dbReference>
<dbReference type="PRINTS" id="PR00205">
    <property type="entry name" value="CADHERIN"/>
</dbReference>
<dbReference type="Gene3D" id="2.60.40.60">
    <property type="entry name" value="Cadherins"/>
    <property type="match status" value="5"/>
</dbReference>
<dbReference type="SUPFAM" id="SSF49313">
    <property type="entry name" value="Cadherin-like"/>
    <property type="match status" value="5"/>
</dbReference>
<feature type="compositionally biased region" description="Low complexity" evidence="8">
    <location>
        <begin position="845"/>
        <end position="862"/>
    </location>
</feature>
<evidence type="ECO:0000313" key="12">
    <source>
        <dbReference type="Proteomes" id="UP001431783"/>
    </source>
</evidence>
<feature type="region of interest" description="Disordered" evidence="8">
    <location>
        <begin position="789"/>
        <end position="896"/>
    </location>
</feature>
<sequence>MLTRAYQRARIAKTKSSPLITIPEDVNIGSAVIKLVAQDADAGENAIIKFEIVSEIFLPNEKFTETLHIMQYFVIHPVTGEISIAKTLPPESEVRLNISATDKGGLKDYILMRLLIKDVNNHPPIFRKSWYSFDTPESTYHNRVLGVIEAMDGDFGSNANVSFRISEKDDTPDLPFSISPFKGILSITGILDRETKDKYQFSVVAKDNPKNGNSLSSSVKVEVNILDVNDNPPVFYGYDDVQQNVRRTTFDNSAFQEKIPIYYATVAENSPIGTPVTRVFANDSDFTGNGNGLLLFDISFKNTETHLFSIDSKQGIVTTLGQLDYETERTHNVTIVASDLGSPSLSSTAILIVKVMDVPEDLRLYDKPVFAHRYYEIEVEENVQVPLKLLSLNVTDFYKNYKFRYSLVGERNSDEKQMFKVDPRNGTLFIVKSPDREIKSRYELIIKLEEYKFGRDMTVMVYPVTSDRLGKMGLNDVKVIIKVTDVNDNSPKFITNGKPIIAAIPASANYGYHIVRLQARDPDLGLNGEVRYQILGRPDETSRRFAIDPVTGQVRSISSFIRDSGKVFGFDVKATDRRGADDGKSSIANVFVYILDERNQLVLVMGMKPVDVERSIDNITSSLYNITGYDIRIRKLEPHSERNQIDTSATDMYVYAVDPLLNSVVDMNDLQQALRNKHDELEKSLDGTKVLAIASGPLERSHSRNQRVLLSSLEVSVVILGCIVFIGALATAICVVCVRKNKKKLTHESFSRPLGYSLAANGIGKPTFFSPAFGDGLCYEIDGHEGSHNRGYNPRQHDATCPRYVTPSGYRGRSKSSGGLKSINSMHSSGQDSGIVEATQCQCGQSSSQSSEESSYEDSLQSAPHRRGTRESPVGRSIHNLNQNPTQQDRRSRNRSITEAIVRPSGLHRPISMTHLPPSPAILVSGPAGALRKSSERLMLYPVNQ</sequence>
<accession>A0AAW1UKV6</accession>
<dbReference type="FunFam" id="2.60.40.60:FF:000015">
    <property type="entry name" value="FAT atypical cadherin 1"/>
    <property type="match status" value="1"/>
</dbReference>
<dbReference type="SMART" id="SM00112">
    <property type="entry name" value="CA"/>
    <property type="match status" value="5"/>
</dbReference>
<dbReference type="GO" id="GO:0016477">
    <property type="term" value="P:cell migration"/>
    <property type="evidence" value="ECO:0007669"/>
    <property type="project" value="TreeGrafter"/>
</dbReference>